<comment type="caution">
    <text evidence="15">The sequence shown here is derived from an EMBL/GenBank/DDBJ whole genome shotgun (WGS) entry which is preliminary data.</text>
</comment>
<evidence type="ECO:0000256" key="4">
    <source>
        <dbReference type="ARBA" id="ARBA00022614"/>
    </source>
</evidence>
<keyword evidence="4" id="KW-0433">Leucine-rich repeat</keyword>
<feature type="signal peptide" evidence="12">
    <location>
        <begin position="1"/>
        <end position="17"/>
    </location>
</feature>
<evidence type="ECO:0000256" key="5">
    <source>
        <dbReference type="ARBA" id="ARBA00022692"/>
    </source>
</evidence>
<feature type="domain" description="Leucine-rich repeat-containing N-terminal plant-type" evidence="13">
    <location>
        <begin position="21"/>
        <end position="65"/>
    </location>
</feature>
<dbReference type="Pfam" id="PF23598">
    <property type="entry name" value="LRR_14"/>
    <property type="match status" value="1"/>
</dbReference>
<evidence type="ECO:0000256" key="7">
    <source>
        <dbReference type="ARBA" id="ARBA00022737"/>
    </source>
</evidence>
<proteinExistence type="inferred from homology"/>
<dbReference type="InterPro" id="IPR001611">
    <property type="entry name" value="Leu-rich_rpt"/>
</dbReference>
<dbReference type="Proteomes" id="UP001603857">
    <property type="component" value="Unassembled WGS sequence"/>
</dbReference>
<comment type="similarity">
    <text evidence="2">Belongs to the RLP family.</text>
</comment>
<evidence type="ECO:0000256" key="12">
    <source>
        <dbReference type="SAM" id="SignalP"/>
    </source>
</evidence>
<evidence type="ECO:0000256" key="2">
    <source>
        <dbReference type="ARBA" id="ARBA00009592"/>
    </source>
</evidence>
<comment type="subcellular location">
    <subcellularLocation>
        <location evidence="1">Cell membrane</location>
        <topology evidence="1">Single-pass type I membrane protein</topology>
    </subcellularLocation>
</comment>
<dbReference type="InterPro" id="IPR046956">
    <property type="entry name" value="RLP23-like"/>
</dbReference>
<dbReference type="AlphaFoldDB" id="A0ABD1MRL2"/>
<dbReference type="GO" id="GO:0005886">
    <property type="term" value="C:plasma membrane"/>
    <property type="evidence" value="ECO:0007669"/>
    <property type="project" value="UniProtKB-SubCell"/>
</dbReference>
<keyword evidence="11" id="KW-0325">Glycoprotein</keyword>
<evidence type="ECO:0000259" key="14">
    <source>
        <dbReference type="Pfam" id="PF23598"/>
    </source>
</evidence>
<protein>
    <recommendedName>
        <fullName evidence="17">Leucine-rich repeat-containing N-terminal plant-type domain-containing protein</fullName>
    </recommendedName>
</protein>
<keyword evidence="7" id="KW-0677">Repeat</keyword>
<dbReference type="SUPFAM" id="SSF52058">
    <property type="entry name" value="L domain-like"/>
    <property type="match status" value="2"/>
</dbReference>
<evidence type="ECO:0000256" key="9">
    <source>
        <dbReference type="ARBA" id="ARBA00023136"/>
    </source>
</evidence>
<dbReference type="PROSITE" id="PS51450">
    <property type="entry name" value="LRR"/>
    <property type="match status" value="1"/>
</dbReference>
<evidence type="ECO:0000256" key="10">
    <source>
        <dbReference type="ARBA" id="ARBA00023170"/>
    </source>
</evidence>
<dbReference type="InterPro" id="IPR013210">
    <property type="entry name" value="LRR_N_plant-typ"/>
</dbReference>
<keyword evidence="9" id="KW-0472">Membrane</keyword>
<dbReference type="EMBL" id="JBGMDY010000004">
    <property type="protein sequence ID" value="KAL2337715.1"/>
    <property type="molecule type" value="Genomic_DNA"/>
</dbReference>
<keyword evidence="5" id="KW-0812">Transmembrane</keyword>
<dbReference type="Gene3D" id="3.80.10.10">
    <property type="entry name" value="Ribonuclease Inhibitor"/>
    <property type="match status" value="5"/>
</dbReference>
<dbReference type="InterPro" id="IPR003591">
    <property type="entry name" value="Leu-rich_rpt_typical-subtyp"/>
</dbReference>
<keyword evidence="6 12" id="KW-0732">Signal</keyword>
<dbReference type="InterPro" id="IPR055414">
    <property type="entry name" value="LRR_R13L4/SHOC2-like"/>
</dbReference>
<name>A0ABD1MRL2_9FABA</name>
<reference evidence="15 16" key="1">
    <citation type="submission" date="2024-08" db="EMBL/GenBank/DDBJ databases">
        <title>Insights into the chromosomal genome structure of Flemingia macrophylla.</title>
        <authorList>
            <person name="Ding Y."/>
            <person name="Zhao Y."/>
            <person name="Bi W."/>
            <person name="Wu M."/>
            <person name="Zhao G."/>
            <person name="Gong Y."/>
            <person name="Li W."/>
            <person name="Zhang P."/>
        </authorList>
    </citation>
    <scope>NUCLEOTIDE SEQUENCE [LARGE SCALE GENOMIC DNA]</scope>
    <source>
        <strain evidence="15">DYQJB</strain>
        <tissue evidence="15">Leaf</tissue>
    </source>
</reference>
<accession>A0ABD1MRL2</accession>
<organism evidence="15 16">
    <name type="scientific">Flemingia macrophylla</name>
    <dbReference type="NCBI Taxonomy" id="520843"/>
    <lineage>
        <taxon>Eukaryota</taxon>
        <taxon>Viridiplantae</taxon>
        <taxon>Streptophyta</taxon>
        <taxon>Embryophyta</taxon>
        <taxon>Tracheophyta</taxon>
        <taxon>Spermatophyta</taxon>
        <taxon>Magnoliopsida</taxon>
        <taxon>eudicotyledons</taxon>
        <taxon>Gunneridae</taxon>
        <taxon>Pentapetalae</taxon>
        <taxon>rosids</taxon>
        <taxon>fabids</taxon>
        <taxon>Fabales</taxon>
        <taxon>Fabaceae</taxon>
        <taxon>Papilionoideae</taxon>
        <taxon>50 kb inversion clade</taxon>
        <taxon>NPAAA clade</taxon>
        <taxon>indigoferoid/millettioid clade</taxon>
        <taxon>Phaseoleae</taxon>
        <taxon>Flemingia</taxon>
    </lineage>
</organism>
<feature type="domain" description="Disease resistance R13L4/SHOC-2-like LRR" evidence="14">
    <location>
        <begin position="81"/>
        <end position="297"/>
    </location>
</feature>
<dbReference type="SMART" id="SM00365">
    <property type="entry name" value="LRR_SD22"/>
    <property type="match status" value="5"/>
</dbReference>
<dbReference type="PANTHER" id="PTHR48061">
    <property type="entry name" value="LEUCINE-RICH REPEAT RECEPTOR PROTEIN KINASE EMS1-LIKE-RELATED"/>
    <property type="match status" value="1"/>
</dbReference>
<keyword evidence="10" id="KW-0675">Receptor</keyword>
<dbReference type="FunFam" id="3.80.10.10:FF:000095">
    <property type="entry name" value="LRR receptor-like serine/threonine-protein kinase GSO1"/>
    <property type="match status" value="1"/>
</dbReference>
<dbReference type="FunFam" id="3.80.10.10:FF:000383">
    <property type="entry name" value="Leucine-rich repeat receptor protein kinase EMS1"/>
    <property type="match status" value="1"/>
</dbReference>
<evidence type="ECO:0000256" key="8">
    <source>
        <dbReference type="ARBA" id="ARBA00022989"/>
    </source>
</evidence>
<dbReference type="InterPro" id="IPR032675">
    <property type="entry name" value="LRR_dom_sf"/>
</dbReference>
<evidence type="ECO:0000313" key="16">
    <source>
        <dbReference type="Proteomes" id="UP001603857"/>
    </source>
</evidence>
<feature type="chain" id="PRO_5044823188" description="Leucine-rich repeat-containing N-terminal plant-type domain-containing protein" evidence="12">
    <location>
        <begin position="18"/>
        <end position="807"/>
    </location>
</feature>
<sequence length="807" mass="90451">MSVYWLWLCNHVLLVSSHCLDDQKSLLIQLKNNLTFADNTDKISSRLNSWNASHDCCKWTGVTCDDEGHVTGLDLSIGGFVGALPHSIGNMRHLAELDLSYCGFSGTIPNSLSNLTELSYLDLSSNNFIGPMTSFDMAKKLTRLYLFNNSLNGTIPSTHFEGLHNLVFIDLSCNSFTGSVPSSLFTLPQLKELYLSHNQFSQLDEFINVTSSRLTFLYLSFNNLSGPFPTSFFQLSTLSDLSLSSNNFNGSTQLNKLWELRGLASLSLSYNNLAVHVNFTNVEPSFFPNITELYLDSCNLKTFPSFLRNLSGISTLDLSDNRIQGIVPKWIWNVHSYLNISHNLLTELEGPLQNITSHLISLDLHHNKLQGPIPVFNGYPWRLDYSSNNFGFIPRDIGNYLSVTFLYLSNNNLHGSIPISLCRSRLALLDLSFNKISGTIPSCLMSLDVLDLKMNNLSGSIPDAFSTYCSLLTLNLYRNQIDGRIPKSLARCSDLLVLDLGSNQIIDGFPCFLKEISTLRILVLENNKFQGSLGCLKGNTTWEMLQIVDIAFNNFSGHLPGKIFSTWMPNEVDKQRYDSRSDYQNNVTIIIKGQKRELVKILKNYTSIDLSSNHFEGPIPEELMEFKELHFLNLSNNALSGEIPSSIGNMIQLESLDFSQNSLSGEIPAQLASLSFLSYLNLSFNHLVGKIPTGTQLQSFTASSFEGNNGLSGPPLPIENPNCTNCPMPPQQKCGRLACAVDWNFLSVEVGLVFGHGIVVGPLLIWKGWRIWYWKLIHKILCSIFPQMYLEYVTQRGQTYATLRWGH</sequence>
<keyword evidence="8" id="KW-1133">Transmembrane helix</keyword>
<evidence type="ECO:0000256" key="11">
    <source>
        <dbReference type="ARBA" id="ARBA00023180"/>
    </source>
</evidence>
<evidence type="ECO:0000313" key="15">
    <source>
        <dbReference type="EMBL" id="KAL2337715.1"/>
    </source>
</evidence>
<gene>
    <name evidence="15" type="ORF">Fmac_012161</name>
</gene>
<dbReference type="PANTHER" id="PTHR48061:SF49">
    <property type="entry name" value="DISEASE RESISTANCE FAMILY PROTEIN_LRR PROTEIN"/>
    <property type="match status" value="1"/>
</dbReference>
<keyword evidence="16" id="KW-1185">Reference proteome</keyword>
<dbReference type="SMART" id="SM00369">
    <property type="entry name" value="LRR_TYP"/>
    <property type="match status" value="6"/>
</dbReference>
<evidence type="ECO:0000256" key="6">
    <source>
        <dbReference type="ARBA" id="ARBA00022729"/>
    </source>
</evidence>
<evidence type="ECO:0008006" key="17">
    <source>
        <dbReference type="Google" id="ProtNLM"/>
    </source>
</evidence>
<dbReference type="Pfam" id="PF00560">
    <property type="entry name" value="LRR_1"/>
    <property type="match status" value="6"/>
</dbReference>
<dbReference type="FunFam" id="3.80.10.10:FF:000111">
    <property type="entry name" value="LRR receptor-like serine/threonine-protein kinase ERECTA"/>
    <property type="match status" value="1"/>
</dbReference>
<evidence type="ECO:0000256" key="1">
    <source>
        <dbReference type="ARBA" id="ARBA00004251"/>
    </source>
</evidence>
<keyword evidence="3" id="KW-1003">Cell membrane</keyword>
<dbReference type="Pfam" id="PF08263">
    <property type="entry name" value="LRRNT_2"/>
    <property type="match status" value="1"/>
</dbReference>
<evidence type="ECO:0000256" key="3">
    <source>
        <dbReference type="ARBA" id="ARBA00022475"/>
    </source>
</evidence>
<evidence type="ECO:0000259" key="13">
    <source>
        <dbReference type="Pfam" id="PF08263"/>
    </source>
</evidence>